<organism evidence="1 2">
    <name type="scientific">Bdellovibrio bacteriovorus</name>
    <dbReference type="NCBI Taxonomy" id="959"/>
    <lineage>
        <taxon>Bacteria</taxon>
        <taxon>Pseudomonadati</taxon>
        <taxon>Bdellovibrionota</taxon>
        <taxon>Bdellovibrionia</taxon>
        <taxon>Bdellovibrionales</taxon>
        <taxon>Pseudobdellovibrionaceae</taxon>
        <taxon>Bdellovibrio</taxon>
    </lineage>
</organism>
<evidence type="ECO:0008006" key="3">
    <source>
        <dbReference type="Google" id="ProtNLM"/>
    </source>
</evidence>
<evidence type="ECO:0000313" key="1">
    <source>
        <dbReference type="EMBL" id="KYG70659.1"/>
    </source>
</evidence>
<dbReference type="EMBL" id="LUKF01000001">
    <property type="protein sequence ID" value="KYG70659.1"/>
    <property type="molecule type" value="Genomic_DNA"/>
</dbReference>
<gene>
    <name evidence="1" type="ORF">AZI85_01605</name>
</gene>
<proteinExistence type="predicted"/>
<comment type="caution">
    <text evidence="1">The sequence shown here is derived from an EMBL/GenBank/DDBJ whole genome shotgun (WGS) entry which is preliminary data.</text>
</comment>
<reference evidence="1 2" key="1">
    <citation type="submission" date="2016-03" db="EMBL/GenBank/DDBJ databases">
        <authorList>
            <person name="Ploux O."/>
        </authorList>
    </citation>
    <scope>NUCLEOTIDE SEQUENCE [LARGE SCALE GENOMIC DNA]</scope>
    <source>
        <strain evidence="1 2">BER2</strain>
    </source>
</reference>
<dbReference type="AlphaFoldDB" id="A0A150WW46"/>
<accession>A0A150WW46</accession>
<protein>
    <recommendedName>
        <fullName evidence="3">PIN domain-containing protein</fullName>
    </recommendedName>
</protein>
<evidence type="ECO:0000313" key="2">
    <source>
        <dbReference type="Proteomes" id="UP000075391"/>
    </source>
</evidence>
<sequence length="144" mass="16223">MCVIVDVNNIHKIFLTGEPVDPPLRHLKNKILNGHAKMLYGGQLREEYLRCSRFIPILAELKRKGSAKSVSDDDVASATSEINQTFMMSNDVHIIALAKVSGVRILITDDNSLKADFKNLNLISPKGKIYPRRGFEAMLRKCRE</sequence>
<dbReference type="Proteomes" id="UP000075391">
    <property type="component" value="Unassembled WGS sequence"/>
</dbReference>
<name>A0A150WW46_BDEBC</name>